<name>A0A4T0EXU2_WALIC</name>
<accession>A0A4T0EXU2</accession>
<dbReference type="PANTHER" id="PTHR12356">
    <property type="entry name" value="NUCLEAR MOVEMENT PROTEIN NUDC"/>
    <property type="match status" value="1"/>
</dbReference>
<comment type="caution">
    <text evidence="7">The sequence shown here is derived from an EMBL/GenBank/DDBJ whole genome shotgun (WGS) entry which is preliminary data.</text>
</comment>
<dbReference type="GO" id="GO:0006457">
    <property type="term" value="P:protein folding"/>
    <property type="evidence" value="ECO:0007669"/>
    <property type="project" value="TreeGrafter"/>
</dbReference>
<dbReference type="InterPro" id="IPR037898">
    <property type="entry name" value="NudC_fam"/>
</dbReference>
<organism evidence="7 8">
    <name type="scientific">Wallemia ichthyophaga</name>
    <dbReference type="NCBI Taxonomy" id="245174"/>
    <lineage>
        <taxon>Eukaryota</taxon>
        <taxon>Fungi</taxon>
        <taxon>Dikarya</taxon>
        <taxon>Basidiomycota</taxon>
        <taxon>Wallemiomycotina</taxon>
        <taxon>Wallemiomycetes</taxon>
        <taxon>Wallemiales</taxon>
        <taxon>Wallemiaceae</taxon>
        <taxon>Wallemia</taxon>
    </lineage>
</organism>
<evidence type="ECO:0000313" key="7">
    <source>
        <dbReference type="EMBL" id="TIB16696.1"/>
    </source>
</evidence>
<dbReference type="GO" id="GO:0005737">
    <property type="term" value="C:cytoplasm"/>
    <property type="evidence" value="ECO:0007669"/>
    <property type="project" value="UniProtKB-SubCell"/>
</dbReference>
<dbReference type="FunFam" id="2.60.40.790:FF:000001">
    <property type="entry name" value="Nuclear migration protein nudC"/>
    <property type="match status" value="1"/>
</dbReference>
<protein>
    <recommendedName>
        <fullName evidence="4">Nuclear movement protein nudC</fullName>
    </recommendedName>
</protein>
<keyword evidence="2" id="KW-0963">Cytoplasm</keyword>
<reference evidence="7 8" key="1">
    <citation type="submission" date="2019-03" db="EMBL/GenBank/DDBJ databases">
        <title>Sequencing 23 genomes of Wallemia ichthyophaga.</title>
        <authorList>
            <person name="Gostincar C."/>
        </authorList>
    </citation>
    <scope>NUCLEOTIDE SEQUENCE [LARGE SCALE GENOMIC DNA]</scope>
    <source>
        <strain evidence="7 8">EXF-8621</strain>
    </source>
</reference>
<dbReference type="PANTHER" id="PTHR12356:SF3">
    <property type="entry name" value="NUCLEAR MIGRATION PROTEIN NUDC"/>
    <property type="match status" value="1"/>
</dbReference>
<comment type="function">
    <text evidence="3">Required for nuclear movement. May interact between microtubules and nuclei and/or may be involved in the generation of force used to move nuclei during interphase.</text>
</comment>
<dbReference type="OrthoDB" id="416217at2759"/>
<dbReference type="InterPro" id="IPR007052">
    <property type="entry name" value="CS_dom"/>
</dbReference>
<feature type="compositionally biased region" description="Polar residues" evidence="5">
    <location>
        <begin position="151"/>
        <end position="181"/>
    </location>
</feature>
<dbReference type="Gene3D" id="2.60.40.790">
    <property type="match status" value="1"/>
</dbReference>
<evidence type="ECO:0000256" key="4">
    <source>
        <dbReference type="ARBA" id="ARBA00068398"/>
    </source>
</evidence>
<evidence type="ECO:0000313" key="8">
    <source>
        <dbReference type="Proteomes" id="UP000306954"/>
    </source>
</evidence>
<gene>
    <name evidence="7" type="ORF">E3P90_00435</name>
</gene>
<proteinExistence type="predicted"/>
<dbReference type="PROSITE" id="PS51203">
    <property type="entry name" value="CS"/>
    <property type="match status" value="1"/>
</dbReference>
<sequence length="181" mass="20350">MSQEDVSDNAYNAQKEASEQSALPYEWNQTISELDVTIHLPPGIRARDLCVIIKRRKLSVAVKGSEPIVDGTLFADVKEEDSTWSVSDGILNIHFEKVSQAAWWPCVVEGAPKIDTKRIVPENSKLSDLDGETRAMVEKMMFDNRQKEMGQPTSEQIKQQETLSKIQSANPNMDLSNVQMQ</sequence>
<dbReference type="InterPro" id="IPR008978">
    <property type="entry name" value="HSP20-like_chaperone"/>
</dbReference>
<evidence type="ECO:0000256" key="3">
    <source>
        <dbReference type="ARBA" id="ARBA00059400"/>
    </source>
</evidence>
<dbReference type="Proteomes" id="UP000306954">
    <property type="component" value="Unassembled WGS sequence"/>
</dbReference>
<evidence type="ECO:0000256" key="5">
    <source>
        <dbReference type="SAM" id="MobiDB-lite"/>
    </source>
</evidence>
<dbReference type="EMBL" id="SPOF01000003">
    <property type="protein sequence ID" value="TIB16696.1"/>
    <property type="molecule type" value="Genomic_DNA"/>
</dbReference>
<dbReference type="AlphaFoldDB" id="A0A4T0EXU2"/>
<dbReference type="GO" id="GO:0051082">
    <property type="term" value="F:unfolded protein binding"/>
    <property type="evidence" value="ECO:0007669"/>
    <property type="project" value="TreeGrafter"/>
</dbReference>
<dbReference type="Pfam" id="PF04969">
    <property type="entry name" value="CS"/>
    <property type="match status" value="1"/>
</dbReference>
<feature type="region of interest" description="Disordered" evidence="5">
    <location>
        <begin position="146"/>
        <end position="181"/>
    </location>
</feature>
<evidence type="ECO:0000256" key="1">
    <source>
        <dbReference type="ARBA" id="ARBA00004496"/>
    </source>
</evidence>
<feature type="domain" description="CS" evidence="6">
    <location>
        <begin position="20"/>
        <end position="108"/>
    </location>
</feature>
<evidence type="ECO:0000259" key="6">
    <source>
        <dbReference type="PROSITE" id="PS51203"/>
    </source>
</evidence>
<dbReference type="SUPFAM" id="SSF49764">
    <property type="entry name" value="HSP20-like chaperones"/>
    <property type="match status" value="1"/>
</dbReference>
<dbReference type="CDD" id="cd06467">
    <property type="entry name" value="p23_NUDC_like"/>
    <property type="match status" value="1"/>
</dbReference>
<comment type="subcellular location">
    <subcellularLocation>
        <location evidence="1">Cytoplasm</location>
    </subcellularLocation>
</comment>
<evidence type="ECO:0000256" key="2">
    <source>
        <dbReference type="ARBA" id="ARBA00022490"/>
    </source>
</evidence>